<dbReference type="SMART" id="SM00385">
    <property type="entry name" value="CYCLIN"/>
    <property type="match status" value="1"/>
</dbReference>
<reference evidence="4 5" key="1">
    <citation type="submission" date="2011-07" db="EMBL/GenBank/DDBJ databases">
        <authorList>
            <person name="Coyne R."/>
            <person name="Brami D."/>
            <person name="Johnson J."/>
            <person name="Hostetler J."/>
            <person name="Hannick L."/>
            <person name="Clark T."/>
            <person name="Cassidy-Hanley D."/>
            <person name="Inman J."/>
        </authorList>
    </citation>
    <scope>NUCLEOTIDE SEQUENCE [LARGE SCALE GENOMIC DNA]</scope>
    <source>
        <strain evidence="4 5">G5</strain>
    </source>
</reference>
<name>G0QRI6_ICHMU</name>
<feature type="non-terminal residue" evidence="4">
    <location>
        <position position="1"/>
    </location>
</feature>
<organism evidence="4 5">
    <name type="scientific">Ichthyophthirius multifiliis</name>
    <name type="common">White spot disease agent</name>
    <name type="synonym">Ich</name>
    <dbReference type="NCBI Taxonomy" id="5932"/>
    <lineage>
        <taxon>Eukaryota</taxon>
        <taxon>Sar</taxon>
        <taxon>Alveolata</taxon>
        <taxon>Ciliophora</taxon>
        <taxon>Intramacronucleata</taxon>
        <taxon>Oligohymenophorea</taxon>
        <taxon>Hymenostomatida</taxon>
        <taxon>Ophryoglenina</taxon>
        <taxon>Ichthyophthirius</taxon>
    </lineage>
</organism>
<feature type="non-terminal residue" evidence="4">
    <location>
        <position position="432"/>
    </location>
</feature>
<comment type="similarity">
    <text evidence="1">Belongs to the cyclin family.</text>
</comment>
<dbReference type="GeneID" id="14908325"/>
<feature type="compositionally biased region" description="Basic and acidic residues" evidence="2">
    <location>
        <begin position="416"/>
        <end position="432"/>
    </location>
</feature>
<dbReference type="InParanoid" id="G0QRI6"/>
<dbReference type="RefSeq" id="XP_004035655.1">
    <property type="nucleotide sequence ID" value="XM_004035607.1"/>
</dbReference>
<dbReference type="eggNOG" id="KOG0835">
    <property type="taxonomic scope" value="Eukaryota"/>
</dbReference>
<dbReference type="GO" id="GO:0006357">
    <property type="term" value="P:regulation of transcription by RNA polymerase II"/>
    <property type="evidence" value="ECO:0007669"/>
    <property type="project" value="InterPro"/>
</dbReference>
<evidence type="ECO:0000313" key="4">
    <source>
        <dbReference type="EMBL" id="EGR32169.1"/>
    </source>
</evidence>
<evidence type="ECO:0000313" key="5">
    <source>
        <dbReference type="Proteomes" id="UP000008983"/>
    </source>
</evidence>
<dbReference type="Proteomes" id="UP000008983">
    <property type="component" value="Unassembled WGS sequence"/>
</dbReference>
<accession>G0QRI6</accession>
<dbReference type="OMA" id="GHKHRDG"/>
<dbReference type="InterPro" id="IPR013763">
    <property type="entry name" value="Cyclin-like_dom"/>
</dbReference>
<dbReference type="STRING" id="857967.G0QRI6"/>
<keyword evidence="5" id="KW-1185">Reference proteome</keyword>
<dbReference type="OrthoDB" id="10264655at2759"/>
<keyword evidence="1" id="KW-0195">Cyclin</keyword>
<dbReference type="FunCoup" id="G0QRI6">
    <property type="interactions" value="221"/>
</dbReference>
<dbReference type="EMBL" id="GL983767">
    <property type="protein sequence ID" value="EGR32169.1"/>
    <property type="molecule type" value="Genomic_DNA"/>
</dbReference>
<dbReference type="Pfam" id="PF00134">
    <property type="entry name" value="Cyclin_N"/>
    <property type="match status" value="1"/>
</dbReference>
<feature type="compositionally biased region" description="Basic residues" evidence="2">
    <location>
        <begin position="365"/>
        <end position="374"/>
    </location>
</feature>
<dbReference type="SUPFAM" id="SSF47954">
    <property type="entry name" value="Cyclin-like"/>
    <property type="match status" value="2"/>
</dbReference>
<feature type="compositionally biased region" description="Basic and acidic residues" evidence="2">
    <location>
        <begin position="390"/>
        <end position="409"/>
    </location>
</feature>
<feature type="region of interest" description="Disordered" evidence="2">
    <location>
        <begin position="336"/>
        <end position="432"/>
    </location>
</feature>
<dbReference type="InterPro" id="IPR043198">
    <property type="entry name" value="Cyclin/Ssn8"/>
</dbReference>
<gene>
    <name evidence="4" type="ORF">IMG5_093800</name>
</gene>
<feature type="domain" description="Cyclin-like" evidence="3">
    <location>
        <begin position="52"/>
        <end position="135"/>
    </location>
</feature>
<protein>
    <recommendedName>
        <fullName evidence="3">Cyclin-like domain-containing protein</fullName>
    </recommendedName>
</protein>
<feature type="compositionally biased region" description="Basic and acidic residues" evidence="2">
    <location>
        <begin position="336"/>
        <end position="357"/>
    </location>
</feature>
<dbReference type="InterPro" id="IPR006671">
    <property type="entry name" value="Cyclin_N"/>
</dbReference>
<evidence type="ECO:0000256" key="1">
    <source>
        <dbReference type="RuleBase" id="RU000383"/>
    </source>
</evidence>
<dbReference type="GO" id="GO:0016538">
    <property type="term" value="F:cyclin-dependent protein serine/threonine kinase regulator activity"/>
    <property type="evidence" value="ECO:0007669"/>
    <property type="project" value="InterPro"/>
</dbReference>
<dbReference type="Gene3D" id="1.10.472.10">
    <property type="entry name" value="Cyclin-like"/>
    <property type="match status" value="2"/>
</dbReference>
<proteinExistence type="inferred from homology"/>
<sequence length="432" mass="52151">LQISQDDNIQNLNIILSKQQTNIYIPFDQQTRVHKEGFTSEQYSQFQYFGATLIEQACKMLQLPIQTCHTAQILFHRYYYCQSFLYTKLIDIIPGCVFLSCKIQETLKTACEISHVFSEIFKKEQIFENFKNQKSLEQLIIQSEFNILKVLGFEVHYFNENNPHRLMYSYINLFKNNQQINNNNFQELSRCAFYFLNDSFKSNICLYLPIQNIIAACIYSAFRLLNLQMPKIAWWTILECSYDNMLLGSGKIFFIFNQIKKGNKVLFNDLQFLIDQKLRKIQKQKNRRSGSSDFQKNHEIKQNNFKYHNFQDKQQEYSHKSSISYKNFEKHEKQYEKNGKYYEKKNQYYQKTDKSTNDKYSNSRYKNHYHKHKYQDKSTGYSSKSRSRSSSRDIKDRNISKRNSQENKKYPNHHYHIQDYYEKQKFEKKINK</sequence>
<dbReference type="PANTHER" id="PTHR10026">
    <property type="entry name" value="CYCLIN"/>
    <property type="match status" value="1"/>
</dbReference>
<dbReference type="InterPro" id="IPR036915">
    <property type="entry name" value="Cyclin-like_sf"/>
</dbReference>
<dbReference type="AlphaFoldDB" id="G0QRI6"/>
<evidence type="ECO:0000259" key="3">
    <source>
        <dbReference type="SMART" id="SM00385"/>
    </source>
</evidence>
<evidence type="ECO:0000256" key="2">
    <source>
        <dbReference type="SAM" id="MobiDB-lite"/>
    </source>
</evidence>